<reference evidence="1" key="2">
    <citation type="journal article" date="2013" name="Mar. Genomics">
        <title>Expression of sulfatases in Rhodopirellula baltica and the diversity of sulfatases in the genus Rhodopirellula.</title>
        <authorList>
            <person name="Wegner C.E."/>
            <person name="Richter-Heitmann T."/>
            <person name="Klindworth A."/>
            <person name="Klockow C."/>
            <person name="Richter M."/>
            <person name="Achstetter T."/>
            <person name="Glockner F.O."/>
            <person name="Harder J."/>
        </authorList>
    </citation>
    <scope>NUCLEOTIDE SEQUENCE [LARGE SCALE GENOMIC DNA]</scope>
    <source>
        <strain evidence="1">6C</strain>
    </source>
</reference>
<accession>M2B1F9</accession>
<keyword evidence="2" id="KW-1185">Reference proteome</keyword>
<organism evidence="1 2">
    <name type="scientific">Rhodopirellula europaea 6C</name>
    <dbReference type="NCBI Taxonomy" id="1263867"/>
    <lineage>
        <taxon>Bacteria</taxon>
        <taxon>Pseudomonadati</taxon>
        <taxon>Planctomycetota</taxon>
        <taxon>Planctomycetia</taxon>
        <taxon>Pirellulales</taxon>
        <taxon>Pirellulaceae</taxon>
        <taxon>Rhodopirellula</taxon>
    </lineage>
</organism>
<dbReference type="AlphaFoldDB" id="M2B1F9"/>
<evidence type="ECO:0000313" key="2">
    <source>
        <dbReference type="Proteomes" id="UP000011529"/>
    </source>
</evidence>
<evidence type="ECO:0000313" key="1">
    <source>
        <dbReference type="EMBL" id="EMB16044.1"/>
    </source>
</evidence>
<dbReference type="PATRIC" id="fig|1263867.3.peg.3445"/>
<comment type="caution">
    <text evidence="1">The sequence shown here is derived from an EMBL/GenBank/DDBJ whole genome shotgun (WGS) entry which is preliminary data.</text>
</comment>
<dbReference type="EMBL" id="ANMO01000138">
    <property type="protein sequence ID" value="EMB16044.1"/>
    <property type="molecule type" value="Genomic_DNA"/>
</dbReference>
<gene>
    <name evidence="1" type="ORF">RE6C_03226</name>
</gene>
<reference evidence="1" key="1">
    <citation type="submission" date="2012-11" db="EMBL/GenBank/DDBJ databases">
        <title>Permanent draft genomes of Rhodopirellula europaea strain SH398 and 6C.</title>
        <authorList>
            <person name="Richter M."/>
            <person name="Richter-Heitmann T."/>
            <person name="Frank C."/>
            <person name="Harder J."/>
            <person name="Glockner F.O."/>
        </authorList>
    </citation>
    <scope>NUCLEOTIDE SEQUENCE</scope>
    <source>
        <strain evidence="1">6C</strain>
    </source>
</reference>
<sequence>MIQSGVHPQSISDALFLSAGEMVMQQPAIVALHSATSTNALQYAYRTAADDQNRMRLLLQNAAFIPHFRQAMDSRGKVGDSQINELTSESAGDDSVSVDQIFDSVGQDRSHASAATYQYLESDGKAEDLIHAARQLTFLKGNDSHDYKYSSAALEDYYAISPELRNRYLAAATYMLPGKNDRDNSLVTRVREALA</sequence>
<protein>
    <submittedName>
        <fullName evidence="1">Uncharacterized protein</fullName>
    </submittedName>
</protein>
<dbReference type="Proteomes" id="UP000011529">
    <property type="component" value="Unassembled WGS sequence"/>
</dbReference>
<name>M2B1F9_9BACT</name>
<proteinExistence type="predicted"/>